<protein>
    <submittedName>
        <fullName evidence="2">Uncharacterized protein</fullName>
    </submittedName>
</protein>
<feature type="compositionally biased region" description="Low complexity" evidence="1">
    <location>
        <begin position="383"/>
        <end position="397"/>
    </location>
</feature>
<dbReference type="PANTHER" id="PTHR23216">
    <property type="entry name" value="NUCLEOLAR AND COILED-BODY PHOSPHOPROTEIN 1"/>
    <property type="match status" value="1"/>
</dbReference>
<feature type="compositionally biased region" description="Low complexity" evidence="1">
    <location>
        <begin position="1007"/>
        <end position="1020"/>
    </location>
</feature>
<dbReference type="Gene3D" id="1.25.40.20">
    <property type="entry name" value="Ankyrin repeat-containing domain"/>
    <property type="match status" value="1"/>
</dbReference>
<name>A0AAD3DYR8_9CHLO</name>
<evidence type="ECO:0000313" key="3">
    <source>
        <dbReference type="Proteomes" id="UP001054857"/>
    </source>
</evidence>
<dbReference type="GO" id="GO:0005730">
    <property type="term" value="C:nucleolus"/>
    <property type="evidence" value="ECO:0007669"/>
    <property type="project" value="InterPro"/>
</dbReference>
<reference evidence="2 3" key="1">
    <citation type="journal article" date="2021" name="Sci. Rep.">
        <title>Genome sequencing of the multicellular alga Astrephomene provides insights into convergent evolution of germ-soma differentiation.</title>
        <authorList>
            <person name="Yamashita S."/>
            <person name="Yamamoto K."/>
            <person name="Matsuzaki R."/>
            <person name="Suzuki S."/>
            <person name="Yamaguchi H."/>
            <person name="Hirooka S."/>
            <person name="Minakuchi Y."/>
            <person name="Miyagishima S."/>
            <person name="Kawachi M."/>
            <person name="Toyoda A."/>
            <person name="Nozaki H."/>
        </authorList>
    </citation>
    <scope>NUCLEOTIDE SEQUENCE [LARGE SCALE GENOMIC DNA]</scope>
    <source>
        <strain evidence="2 3">NIES-4017</strain>
    </source>
</reference>
<dbReference type="InterPro" id="IPR039191">
    <property type="entry name" value="Nopp140-like"/>
</dbReference>
<feature type="compositionally biased region" description="Low complexity" evidence="1">
    <location>
        <begin position="1367"/>
        <end position="1391"/>
    </location>
</feature>
<feature type="compositionally biased region" description="Low complexity" evidence="1">
    <location>
        <begin position="1118"/>
        <end position="1206"/>
    </location>
</feature>
<dbReference type="Proteomes" id="UP001054857">
    <property type="component" value="Unassembled WGS sequence"/>
</dbReference>
<feature type="region of interest" description="Disordered" evidence="1">
    <location>
        <begin position="382"/>
        <end position="430"/>
    </location>
</feature>
<dbReference type="SUPFAM" id="SSF48403">
    <property type="entry name" value="Ankyrin repeat"/>
    <property type="match status" value="1"/>
</dbReference>
<comment type="caution">
    <text evidence="2">The sequence shown here is derived from an EMBL/GenBank/DDBJ whole genome shotgun (WGS) entry which is preliminary data.</text>
</comment>
<organism evidence="2 3">
    <name type="scientific">Astrephomene gubernaculifera</name>
    <dbReference type="NCBI Taxonomy" id="47775"/>
    <lineage>
        <taxon>Eukaryota</taxon>
        <taxon>Viridiplantae</taxon>
        <taxon>Chlorophyta</taxon>
        <taxon>core chlorophytes</taxon>
        <taxon>Chlorophyceae</taxon>
        <taxon>CS clade</taxon>
        <taxon>Chlamydomonadales</taxon>
        <taxon>Astrephomenaceae</taxon>
        <taxon>Astrephomene</taxon>
    </lineage>
</organism>
<evidence type="ECO:0000256" key="1">
    <source>
        <dbReference type="SAM" id="MobiDB-lite"/>
    </source>
</evidence>
<dbReference type="EMBL" id="BMAR01000036">
    <property type="protein sequence ID" value="GFR50308.1"/>
    <property type="molecule type" value="Genomic_DNA"/>
</dbReference>
<feature type="region of interest" description="Disordered" evidence="1">
    <location>
        <begin position="1113"/>
        <end position="1209"/>
    </location>
</feature>
<feature type="compositionally biased region" description="Low complexity" evidence="1">
    <location>
        <begin position="1070"/>
        <end position="1087"/>
    </location>
</feature>
<evidence type="ECO:0000313" key="2">
    <source>
        <dbReference type="EMBL" id="GFR50308.1"/>
    </source>
</evidence>
<dbReference type="PANTHER" id="PTHR23216:SF1">
    <property type="entry name" value="NUCLEOLAR AND COILED-BODY PHOSPHOPROTEIN 1"/>
    <property type="match status" value="1"/>
</dbReference>
<dbReference type="InterPro" id="IPR036770">
    <property type="entry name" value="Ankyrin_rpt-contain_sf"/>
</dbReference>
<keyword evidence="3" id="KW-1185">Reference proteome</keyword>
<feature type="region of interest" description="Disordered" evidence="1">
    <location>
        <begin position="1"/>
        <end position="30"/>
    </location>
</feature>
<feature type="region of interest" description="Disordered" evidence="1">
    <location>
        <begin position="1056"/>
        <end position="1099"/>
    </location>
</feature>
<feature type="compositionally biased region" description="Low complexity" evidence="1">
    <location>
        <begin position="410"/>
        <end position="420"/>
    </location>
</feature>
<feature type="region of interest" description="Disordered" evidence="1">
    <location>
        <begin position="1007"/>
        <end position="1039"/>
    </location>
</feature>
<accession>A0AAD3DYR8</accession>
<feature type="region of interest" description="Disordered" evidence="1">
    <location>
        <begin position="1367"/>
        <end position="1421"/>
    </location>
</feature>
<proteinExistence type="predicted"/>
<feature type="region of interest" description="Disordered" evidence="1">
    <location>
        <begin position="326"/>
        <end position="345"/>
    </location>
</feature>
<feature type="compositionally biased region" description="Low complexity" evidence="1">
    <location>
        <begin position="1398"/>
        <end position="1411"/>
    </location>
</feature>
<gene>
    <name evidence="2" type="ORF">Agub_g12500</name>
</gene>
<sequence>MAGTKAAKAGVKAPSKHTAADGATSPSSSPRVVAEELMALLRRGNASAIKRWLKSGGDVHQIAHVPQLDKPWGYASPAAAAAAAAAASSSSAPPPAPPPGHWPLILLACAVSSAGVVEALLKAGADPNVRNLYGLTALVAAVHNDGLAGTEKLALAKLLHRHGFTLFGCSCEAHGERATAGTALLHQLALADPEDRAAAAPLLDWLLQHEGLPAPSDPPLFQHLCFSLALDPAALPLWLPILSRRTAYVLGSPSFAELVVGVVAAAHQLRDARATAQAQALAASGAAAAAAAAARPGLAPLDGVTAPGGGGVGRQGVSGLETQQQPKFHPLKHGSSSSIIGGGAGMGNGLGSSSNGGSEASYMSGAAAAAASGPYDVSQYLTNGSGSSSSNGNASSARPAQRSNGSSSNGGSVTTAAASSGSGGGGAVRTATATVAAREALLAARERERERERAAERSRGAVRARAAAAAAAAAAEEAEAEAAAGGGRGDEALALRAFLDFGLNPNEPMCADGLLPMQRFLEKPELLGVLLEGGMDPRVRAGVAPLDLTFLHSYALIGRFQSASEASVQACSLLLGRDPGLLWLRCAGLTACDLALAHCNLALAEYLAPLMGREQQQAAAQLRRRMMSFPCGEAGAAVAEEVELEEGKKQQKSCVIKVEEQEAAAAADEEDDDDLGFDVSAFCKGGCKSSCEGGGLGVEEEGDAVTGAAVAAAAGVRRVWDPSSPAAAAAAVAAAAACGSVTIPGQDAEVAASYRLLCLALQRPELWDNDMSGLMRQVPLMDIRQILTLLDVLNSRNLFNVVTFLEHCRTFAQRVILQVLQLGSEGHDLMAAVVPPPAVAAALTFLRAHPDNLWLQSVAKYFPPLVDAMVAAEDTRELMRVAPQQLLAMAPEVSRLPPDLVQAACESARAAMLLENGFHSPRPQLDDLEGPLRQYASAGYHRLLLKLLLALPAASKQVWHDLHVMAYLPEVCAEVALQLCTQPRLTQLLAEALAVVRACMAGRPAAEAEAGGADAAVDGQEGSKKEEEEEQKQEGAASYSDAVTAVVAHLAAHLGGMAAAGPPPPPPPQQQQQQQEHQQQQPAAADPVLPPAPSSTSSSAALTALTAADSCDCAVQPSSRSGSSTGAGSSSSSGTEAEDGGSSSSPASSGASSRRGSCGDLTTTAAAAADTTSTDTSSSAPAAPASASTPCNPCSSTPSPSTSSSSPYPPELTYLEDVVVEQTDLLQSLYALMALCSLTSHLLAPDFGLAMCSREFRSRMTGIPDSAVDELAAKHGPQAGAAGGAAAAAAGAAAATASPSSSAAAATAAAILAAYPRSGGLSLDQLYAQLLGNMTLGGEQKELVESRREFLKQVLAMDATWRALSASSASESSASESSAAAATPTTEAEQPSSPPPQQHQQEVNSSPTASSAPPPAPLRRPLRDPELVAAARRAVLNHPVIWPAVQAVAALPAAPGPRPGVRVLWDDDNTPIYVLMSLAARRAVETAAALPPQQQL</sequence>
<feature type="compositionally biased region" description="Low complexity" evidence="1">
    <location>
        <begin position="1"/>
        <end position="13"/>
    </location>
</feature>